<dbReference type="GO" id="GO:0070007">
    <property type="term" value="F:glutamic-type endopeptidase activity"/>
    <property type="evidence" value="ECO:0007669"/>
    <property type="project" value="InterPro"/>
</dbReference>
<proteinExistence type="predicted"/>
<dbReference type="AlphaFoldDB" id="A0A8H7IUV4"/>
<dbReference type="Gene3D" id="2.60.120.700">
    <property type="entry name" value="Peptidase G1"/>
    <property type="match status" value="1"/>
</dbReference>
<dbReference type="CDD" id="cd13426">
    <property type="entry name" value="Peptidase_G1"/>
    <property type="match status" value="1"/>
</dbReference>
<dbReference type="InterPro" id="IPR000250">
    <property type="entry name" value="Peptidase_G1"/>
</dbReference>
<name>A0A8H7IUV4_9PLEO</name>
<dbReference type="EMBL" id="RZGK01000022">
    <property type="protein sequence ID" value="KAF9691032.1"/>
    <property type="molecule type" value="Genomic_DNA"/>
</dbReference>
<feature type="active site" description="Proton acceptor" evidence="1">
    <location>
        <position position="86"/>
    </location>
</feature>
<dbReference type="GO" id="GO:0006508">
    <property type="term" value="P:proteolysis"/>
    <property type="evidence" value="ECO:0007669"/>
    <property type="project" value="InterPro"/>
</dbReference>
<dbReference type="PANTHER" id="PTHR37536:SF1">
    <property type="entry name" value="ASPERGILLOPEPSIN, PUTAITVE (AFU_ORTHOLOGUE AFUA_7G01200)"/>
    <property type="match status" value="1"/>
</dbReference>
<reference evidence="2" key="1">
    <citation type="submission" date="2018-12" db="EMBL/GenBank/DDBJ databases">
        <authorList>
            <person name="Syme R.A."/>
            <person name="Farfan-Caceres L."/>
            <person name="Lichtenzveig J."/>
        </authorList>
    </citation>
    <scope>NUCLEOTIDE SEQUENCE</scope>
    <source>
        <strain evidence="2">Al4</strain>
    </source>
</reference>
<dbReference type="PANTHER" id="PTHR37536">
    <property type="entry name" value="PUTATIVE (AFU_ORTHOLOGUE AFUA_3G02970)-RELATED"/>
    <property type="match status" value="1"/>
</dbReference>
<dbReference type="OrthoDB" id="2862635at2759"/>
<evidence type="ECO:0000313" key="2">
    <source>
        <dbReference type="EMBL" id="KAF9691032.1"/>
    </source>
</evidence>
<dbReference type="Proteomes" id="UP000651452">
    <property type="component" value="Unassembled WGS sequence"/>
</dbReference>
<sequence>MYDPQGDFGVFAFYEWFPSAPVFLDDTEGILTDIGDHVRMSVTQKDNVTGTYTWENFTKNQTFTIDLKAPSINGTLCTNHAEWIVESFMYGDDPYYFTDFGDLTFTEVEAITEAGEVAPLSDAEVITAQPILNGYNLTKCEILQPDAVKCKWLGYNNTIN</sequence>
<protein>
    <submittedName>
        <fullName evidence="2">Uncharacterized protein</fullName>
    </submittedName>
</protein>
<organism evidence="2 3">
    <name type="scientific">Ascochyta lentis</name>
    <dbReference type="NCBI Taxonomy" id="205686"/>
    <lineage>
        <taxon>Eukaryota</taxon>
        <taxon>Fungi</taxon>
        <taxon>Dikarya</taxon>
        <taxon>Ascomycota</taxon>
        <taxon>Pezizomycotina</taxon>
        <taxon>Dothideomycetes</taxon>
        <taxon>Pleosporomycetidae</taxon>
        <taxon>Pleosporales</taxon>
        <taxon>Pleosporineae</taxon>
        <taxon>Didymellaceae</taxon>
        <taxon>Ascochyta</taxon>
    </lineage>
</organism>
<gene>
    <name evidence="2" type="ORF">EKO04_011270</name>
</gene>
<keyword evidence="3" id="KW-1185">Reference proteome</keyword>
<dbReference type="SUPFAM" id="SSF49899">
    <property type="entry name" value="Concanavalin A-like lectins/glucanases"/>
    <property type="match status" value="1"/>
</dbReference>
<dbReference type="PRINTS" id="PR00977">
    <property type="entry name" value="SCYTLDPTASE"/>
</dbReference>
<comment type="caution">
    <text evidence="2">The sequence shown here is derived from an EMBL/GenBank/DDBJ whole genome shotgun (WGS) entry which is preliminary data.</text>
</comment>
<dbReference type="InterPro" id="IPR013320">
    <property type="entry name" value="ConA-like_dom_sf"/>
</dbReference>
<evidence type="ECO:0000256" key="1">
    <source>
        <dbReference type="PIRSR" id="PIRSR600250-50"/>
    </source>
</evidence>
<accession>A0A8H7IUV4</accession>
<dbReference type="Pfam" id="PF01828">
    <property type="entry name" value="Peptidase_A4"/>
    <property type="match status" value="1"/>
</dbReference>
<evidence type="ECO:0000313" key="3">
    <source>
        <dbReference type="Proteomes" id="UP000651452"/>
    </source>
</evidence>
<reference evidence="2" key="2">
    <citation type="submission" date="2020-09" db="EMBL/GenBank/DDBJ databases">
        <title>Reference genome assembly for Australian Ascochyta lentis isolate Al4.</title>
        <authorList>
            <person name="Lee R.C."/>
            <person name="Farfan-Caceres L.M."/>
            <person name="Debler J.W."/>
            <person name="Williams A.H."/>
            <person name="Henares B.M."/>
        </authorList>
    </citation>
    <scope>NUCLEOTIDE SEQUENCE</scope>
    <source>
        <strain evidence="2">Al4</strain>
    </source>
</reference>
<dbReference type="InterPro" id="IPR038656">
    <property type="entry name" value="Peptidase_G1_sf"/>
</dbReference>